<keyword evidence="2" id="KW-0732">Signal</keyword>
<evidence type="ECO:0000256" key="1">
    <source>
        <dbReference type="SAM" id="MobiDB-lite"/>
    </source>
</evidence>
<dbReference type="EMBL" id="CM001368">
    <property type="protein sequence ID" value="EHJ47126.1"/>
    <property type="molecule type" value="Genomic_DNA"/>
</dbReference>
<dbReference type="HOGENOM" id="CLU_1432458_0_0_7"/>
<feature type="signal peptide" evidence="2">
    <location>
        <begin position="1"/>
        <end position="25"/>
    </location>
</feature>
<proteinExistence type="predicted"/>
<accession>G7Q7H3</accession>
<evidence type="ECO:0000313" key="3">
    <source>
        <dbReference type="EMBL" id="EHJ47126.1"/>
    </source>
</evidence>
<dbReference type="Proteomes" id="UP000004662">
    <property type="component" value="Chromosome"/>
</dbReference>
<reference evidence="4" key="1">
    <citation type="journal article" date="2015" name="Genome Announc.">
        <title>High-Quality Draft Genome Sequence of Desulfovibrio carbinoliphilus FW-101-2B, an Organic Acid-Oxidizing Sulfate-Reducing Bacterium Isolated from Uranium(VI)-Contaminated Groundwater.</title>
        <authorList>
            <person name="Ramsay B.D."/>
            <person name="Hwang C."/>
            <person name="Woo H.L."/>
            <person name="Carroll S.L."/>
            <person name="Lucas S."/>
            <person name="Han J."/>
            <person name="Lapidus A.L."/>
            <person name="Cheng J.F."/>
            <person name="Goodwin L.A."/>
            <person name="Pitluck S."/>
            <person name="Peters L."/>
            <person name="Chertkov O."/>
            <person name="Held B."/>
            <person name="Detter J.C."/>
            <person name="Han C.S."/>
            <person name="Tapia R."/>
            <person name="Land M.L."/>
            <person name="Hauser L.J."/>
            <person name="Kyrpides N.C."/>
            <person name="Ivanova N.N."/>
            <person name="Mikhailova N."/>
            <person name="Pagani I."/>
            <person name="Woyke T."/>
            <person name="Arkin A.P."/>
            <person name="Dehal P."/>
            <person name="Chivian D."/>
            <person name="Criddle C.S."/>
            <person name="Wu W."/>
            <person name="Chakraborty R."/>
            <person name="Hazen T.C."/>
            <person name="Fields M.W."/>
        </authorList>
    </citation>
    <scope>NUCLEOTIDE SEQUENCE [LARGE SCALE GENOMIC DNA]</scope>
    <source>
        <strain evidence="4">FW-101-2B</strain>
    </source>
</reference>
<evidence type="ECO:0000256" key="2">
    <source>
        <dbReference type="SAM" id="SignalP"/>
    </source>
</evidence>
<gene>
    <name evidence="3" type="ORF">DFW101_1115</name>
</gene>
<feature type="compositionally biased region" description="Low complexity" evidence="1">
    <location>
        <begin position="168"/>
        <end position="189"/>
    </location>
</feature>
<dbReference type="AlphaFoldDB" id="G7Q7H3"/>
<feature type="region of interest" description="Disordered" evidence="1">
    <location>
        <begin position="116"/>
        <end position="189"/>
    </location>
</feature>
<keyword evidence="4" id="KW-1185">Reference proteome</keyword>
<dbReference type="OrthoDB" id="5454521at2"/>
<dbReference type="RefSeq" id="WP_009180540.1">
    <property type="nucleotide sequence ID" value="NZ_CM001368.1"/>
</dbReference>
<feature type="compositionally biased region" description="Pro residues" evidence="1">
    <location>
        <begin position="118"/>
        <end position="128"/>
    </location>
</feature>
<dbReference type="eggNOG" id="ENOG5031H5K">
    <property type="taxonomic scope" value="Bacteria"/>
</dbReference>
<name>G7Q7H3_9BACT</name>
<evidence type="ECO:0000313" key="4">
    <source>
        <dbReference type="Proteomes" id="UP000004662"/>
    </source>
</evidence>
<feature type="compositionally biased region" description="Low complexity" evidence="1">
    <location>
        <begin position="129"/>
        <end position="151"/>
    </location>
</feature>
<protein>
    <submittedName>
        <fullName evidence="3">Uncharacterized protein</fullName>
    </submittedName>
</protein>
<organism evidence="3 4">
    <name type="scientific">Solidesulfovibrio carbinoliphilus subsp. oakridgensis</name>
    <dbReference type="NCBI Taxonomy" id="694327"/>
    <lineage>
        <taxon>Bacteria</taxon>
        <taxon>Pseudomonadati</taxon>
        <taxon>Thermodesulfobacteriota</taxon>
        <taxon>Desulfovibrionia</taxon>
        <taxon>Desulfovibrionales</taxon>
        <taxon>Desulfovibrionaceae</taxon>
        <taxon>Solidesulfovibrio</taxon>
    </lineage>
</organism>
<dbReference type="STRING" id="694327.DFW101_1115"/>
<feature type="chain" id="PRO_5003503414" evidence="2">
    <location>
        <begin position="26"/>
        <end position="189"/>
    </location>
</feature>
<sequence>MSVSRVLGRLVLTAVLVCPAVPAGAVGLFTCVNAAGQQVCVVDTGTLTDFSPSQLCNASCPPCAGRCDGARYYPPQGGQWEQTWQGAPGIGDNNILVPGASPQEDARSIVREGLATQVPPPAGTPYPQPGTTYQQPGTPYPQPGTTYQQPGSAYPQPGTTYQQPGTAYPQPGTPYQQPGTYQQQPGTGY</sequence>